<evidence type="ECO:0000313" key="1">
    <source>
        <dbReference type="EMBL" id="KAK8893007.1"/>
    </source>
</evidence>
<dbReference type="Proteomes" id="UP001470230">
    <property type="component" value="Unassembled WGS sequence"/>
</dbReference>
<evidence type="ECO:0000313" key="2">
    <source>
        <dbReference type="Proteomes" id="UP001470230"/>
    </source>
</evidence>
<comment type="caution">
    <text evidence="1">The sequence shown here is derived from an EMBL/GenBank/DDBJ whole genome shotgun (WGS) entry which is preliminary data.</text>
</comment>
<dbReference type="EMBL" id="JAPFFF010000004">
    <property type="protein sequence ID" value="KAK8893007.1"/>
    <property type="molecule type" value="Genomic_DNA"/>
</dbReference>
<reference evidence="1 2" key="1">
    <citation type="submission" date="2024-04" db="EMBL/GenBank/DDBJ databases">
        <title>Tritrichomonas musculus Genome.</title>
        <authorList>
            <person name="Alves-Ferreira E."/>
            <person name="Grigg M."/>
            <person name="Lorenzi H."/>
            <person name="Galac M."/>
        </authorList>
    </citation>
    <scope>NUCLEOTIDE SEQUENCE [LARGE SCALE GENOMIC DNA]</scope>
    <source>
        <strain evidence="1 2">EAF2021</strain>
    </source>
</reference>
<proteinExistence type="predicted"/>
<name>A0ABR2KQ11_9EUKA</name>
<keyword evidence="2" id="KW-1185">Reference proteome</keyword>
<organism evidence="1 2">
    <name type="scientific">Tritrichomonas musculus</name>
    <dbReference type="NCBI Taxonomy" id="1915356"/>
    <lineage>
        <taxon>Eukaryota</taxon>
        <taxon>Metamonada</taxon>
        <taxon>Parabasalia</taxon>
        <taxon>Tritrichomonadida</taxon>
        <taxon>Tritrichomonadidae</taxon>
        <taxon>Tritrichomonas</taxon>
    </lineage>
</organism>
<protein>
    <submittedName>
        <fullName evidence="1">Uncharacterized protein</fullName>
    </submittedName>
</protein>
<sequence>MYHGPESSASYQEYWSQYLDESEDRPQWLNHFQRPNDISNCDDIEVSLIEEEDSNDDGENPFVLYSSPKKIPVTISPPITKFEFSSLKLNALSALLPNIEELLRKQSLRSQIILSPI</sequence>
<gene>
    <name evidence="1" type="ORF">M9Y10_030263</name>
</gene>
<accession>A0ABR2KQ11</accession>